<proteinExistence type="inferred from homology"/>
<dbReference type="InterPro" id="IPR000209">
    <property type="entry name" value="Peptidase_S8/S53_dom"/>
</dbReference>
<evidence type="ECO:0000256" key="3">
    <source>
        <dbReference type="ARBA" id="ARBA00022801"/>
    </source>
</evidence>
<keyword evidence="10" id="KW-1185">Reference proteome</keyword>
<feature type="signal peptide" evidence="7">
    <location>
        <begin position="1"/>
        <end position="25"/>
    </location>
</feature>
<keyword evidence="2 6" id="KW-0645">Protease</keyword>
<feature type="active site" description="Charge relay system" evidence="5 6">
    <location>
        <position position="427"/>
    </location>
</feature>
<keyword evidence="3 6" id="KW-0378">Hydrolase</keyword>
<dbReference type="InterPro" id="IPR015500">
    <property type="entry name" value="Peptidase_S8_subtilisin-rel"/>
</dbReference>
<dbReference type="EMBL" id="BOOW01000003">
    <property type="protein sequence ID" value="GII90017.1"/>
    <property type="molecule type" value="Genomic_DNA"/>
</dbReference>
<evidence type="ECO:0000256" key="1">
    <source>
        <dbReference type="ARBA" id="ARBA00011073"/>
    </source>
</evidence>
<dbReference type="RefSeq" id="WP_204020107.1">
    <property type="nucleotide sequence ID" value="NZ_BOOW01000003.1"/>
</dbReference>
<feature type="active site" description="Charge relay system" evidence="5 6">
    <location>
        <position position="258"/>
    </location>
</feature>
<feature type="domain" description="Peptidase S8/S53" evidence="8">
    <location>
        <begin position="217"/>
        <end position="474"/>
    </location>
</feature>
<keyword evidence="7" id="KW-0732">Signal</keyword>
<dbReference type="GO" id="GO:0004252">
    <property type="term" value="F:serine-type endopeptidase activity"/>
    <property type="evidence" value="ECO:0007669"/>
    <property type="project" value="UniProtKB-UniRule"/>
</dbReference>
<protein>
    <submittedName>
        <fullName evidence="9">Serine protease</fullName>
    </submittedName>
</protein>
<dbReference type="PROSITE" id="PS51892">
    <property type="entry name" value="SUBTILASE"/>
    <property type="match status" value="1"/>
</dbReference>
<evidence type="ECO:0000313" key="9">
    <source>
        <dbReference type="EMBL" id="GII90017.1"/>
    </source>
</evidence>
<dbReference type="Proteomes" id="UP000606172">
    <property type="component" value="Unassembled WGS sequence"/>
</dbReference>
<dbReference type="InterPro" id="IPR050131">
    <property type="entry name" value="Peptidase_S8_subtilisin-like"/>
</dbReference>
<comment type="similarity">
    <text evidence="1 6">Belongs to the peptidase S8 family.</text>
</comment>
<dbReference type="Gene3D" id="3.40.50.200">
    <property type="entry name" value="Peptidase S8/S53 domain"/>
    <property type="match status" value="1"/>
</dbReference>
<comment type="caution">
    <text evidence="9">The sequence shown here is derived from an EMBL/GenBank/DDBJ whole genome shotgun (WGS) entry which is preliminary data.</text>
</comment>
<gene>
    <name evidence="9" type="ORF">Ssi02_02480</name>
</gene>
<dbReference type="GO" id="GO:0005975">
    <property type="term" value="P:carbohydrate metabolic process"/>
    <property type="evidence" value="ECO:0007669"/>
    <property type="project" value="UniProtKB-ARBA"/>
</dbReference>
<reference evidence="9" key="1">
    <citation type="submission" date="2021-01" db="EMBL/GenBank/DDBJ databases">
        <title>Whole genome shotgun sequence of Sinosporangium siamense NBRC 109515.</title>
        <authorList>
            <person name="Komaki H."/>
            <person name="Tamura T."/>
        </authorList>
    </citation>
    <scope>NUCLEOTIDE SEQUENCE</scope>
    <source>
        <strain evidence="9">NBRC 109515</strain>
    </source>
</reference>
<dbReference type="PROSITE" id="PS00137">
    <property type="entry name" value="SUBTILASE_HIS"/>
    <property type="match status" value="1"/>
</dbReference>
<dbReference type="InterPro" id="IPR023828">
    <property type="entry name" value="Peptidase_S8_Ser-AS"/>
</dbReference>
<dbReference type="InterPro" id="IPR022398">
    <property type="entry name" value="Peptidase_S8_His-AS"/>
</dbReference>
<feature type="chain" id="PRO_5037967932" evidence="7">
    <location>
        <begin position="26"/>
        <end position="1085"/>
    </location>
</feature>
<evidence type="ECO:0000313" key="10">
    <source>
        <dbReference type="Proteomes" id="UP000606172"/>
    </source>
</evidence>
<sequence length="1085" mass="113390">MKVRAGLTALAVAAGAVILSGTAHAAPESGTTTPSVSPPAGPVSGTVTLITGDKVTLVRDKAGRPLVRVAPAGGREVDFFTKWFGGKLTVIPSDAAPLLARDLLDKRLFDVTELLAAGYGDARRTDIPVIAETRQGGTAGLKNTQEAKALPGLGFTSSRVPKDKAGDLWRDLHTGAQSRTLSSGVEKLWLDGKRQYTLDKSVEQIGAPAAWGQGLTGKGVTVAVLDSGYDAQHPDLQGVVAHARNFTTEPDTRDNVGHGTHVASTVAGSGAASSGKYRGVAPDAKLAIGKVGDVAGFYESDILAGMDWAANEIKATAVNMSFGSEDGPETDPIEQAVNTLSATTNTVFVVAAGNAGPNSVGSPGSADAALTVGAVDKNNRLADFSSTGPRNHDKGVKPDVTAPGVNIVAAAAQGTSAEPYVSMDGTSMATPHVVGAAAILAQRNPTWTGKQIKAALIGSAAKQGTDGPFKQGAGRIDLTRALAQTVTAEPATASVELPWPHTNTQPVTKTVTYTNHGTTPLTLDLALENGERPLPSGLITLSAQQVQVPAGGQATLTLTFTDKDIPVGPYSAVLTATSGQTVVRTPLGAHVAPETYEVSTEIIGRDGGAPLGVYSTAYRLNPLEVLMLPSSGKIRLPVGEWFLQADVYSADRTSTSAHTAVTVKAGVQPIVIDTRKAKQVKFTVDRPDAAPDISLSEAYLHREGTDSIEFGSIGFGQSIQERTYVLPTRQRGLSHVISTAFAQQGAAHSPYVYDVAQFEDGGLPDNPVYHAKTADLAKVTVDYRAHATDGEGDTWVGPRIGEQSIAGNRLPVKLPSTVTRYRTPHPSMTWDSSLVMRMGEFNQFDLGRVLKRKAYSETWNVAVLAPSARVYSGSRTGDEVALSAYASFSEPAADRTGQDNSAKGTITLAKDGQVLKKQDYASCRSTSECGLRSTVPAAPGVYTATVTATRDLSHTSLSTSVETTWTFPSAKTTEAKTLPLIHVRYAPKGLDAYNRAKTGKATLVPLRLETAPGAPMPKVRSVAVEASGDDGATWTRVRVTRTAKGWAAVVPANLTGSFVSLRTAVDAGADTKVTQTVKRAYALAP</sequence>
<keyword evidence="4 6" id="KW-0720">Serine protease</keyword>
<evidence type="ECO:0000256" key="4">
    <source>
        <dbReference type="ARBA" id="ARBA00022825"/>
    </source>
</evidence>
<dbReference type="Pfam" id="PF00082">
    <property type="entry name" value="Peptidase_S8"/>
    <property type="match status" value="1"/>
</dbReference>
<organism evidence="9 10">
    <name type="scientific">Sinosporangium siamense</name>
    <dbReference type="NCBI Taxonomy" id="1367973"/>
    <lineage>
        <taxon>Bacteria</taxon>
        <taxon>Bacillati</taxon>
        <taxon>Actinomycetota</taxon>
        <taxon>Actinomycetes</taxon>
        <taxon>Streptosporangiales</taxon>
        <taxon>Streptosporangiaceae</taxon>
        <taxon>Sinosporangium</taxon>
    </lineage>
</organism>
<dbReference type="AlphaFoldDB" id="A0A919V5K4"/>
<dbReference type="PANTHER" id="PTHR43806">
    <property type="entry name" value="PEPTIDASE S8"/>
    <property type="match status" value="1"/>
</dbReference>
<evidence type="ECO:0000259" key="8">
    <source>
        <dbReference type="Pfam" id="PF00082"/>
    </source>
</evidence>
<dbReference type="PANTHER" id="PTHR43806:SF65">
    <property type="entry name" value="SERINE PROTEASE APRX"/>
    <property type="match status" value="1"/>
</dbReference>
<dbReference type="InterPro" id="IPR013783">
    <property type="entry name" value="Ig-like_fold"/>
</dbReference>
<name>A0A919V5K4_9ACTN</name>
<dbReference type="PRINTS" id="PR00723">
    <property type="entry name" value="SUBTILISIN"/>
</dbReference>
<dbReference type="InterPro" id="IPR036852">
    <property type="entry name" value="Peptidase_S8/S53_dom_sf"/>
</dbReference>
<accession>A0A919V5K4</accession>
<evidence type="ECO:0000256" key="5">
    <source>
        <dbReference type="PIRSR" id="PIRSR615500-1"/>
    </source>
</evidence>
<dbReference type="PROSITE" id="PS00138">
    <property type="entry name" value="SUBTILASE_SER"/>
    <property type="match status" value="1"/>
</dbReference>
<feature type="active site" description="Charge relay system" evidence="5 6">
    <location>
        <position position="226"/>
    </location>
</feature>
<evidence type="ECO:0000256" key="6">
    <source>
        <dbReference type="PROSITE-ProRule" id="PRU01240"/>
    </source>
</evidence>
<dbReference type="GO" id="GO:0006508">
    <property type="term" value="P:proteolysis"/>
    <property type="evidence" value="ECO:0007669"/>
    <property type="project" value="UniProtKB-KW"/>
</dbReference>
<evidence type="ECO:0000256" key="7">
    <source>
        <dbReference type="SAM" id="SignalP"/>
    </source>
</evidence>
<dbReference type="Gene3D" id="2.60.40.10">
    <property type="entry name" value="Immunoglobulins"/>
    <property type="match status" value="1"/>
</dbReference>
<dbReference type="SUPFAM" id="SSF52743">
    <property type="entry name" value="Subtilisin-like"/>
    <property type="match status" value="1"/>
</dbReference>
<evidence type="ECO:0000256" key="2">
    <source>
        <dbReference type="ARBA" id="ARBA00022670"/>
    </source>
</evidence>